<gene>
    <name evidence="2" type="ORF">UFOPK1591_00668</name>
</gene>
<accession>A0A6J6D7P8</accession>
<dbReference type="InterPro" id="IPR051044">
    <property type="entry name" value="MAG_DAG_Lipase"/>
</dbReference>
<dbReference type="Gene3D" id="3.40.50.1820">
    <property type="entry name" value="alpha/beta hydrolase"/>
    <property type="match status" value="1"/>
</dbReference>
<dbReference type="Pfam" id="PF12146">
    <property type="entry name" value="Hydrolase_4"/>
    <property type="match status" value="1"/>
</dbReference>
<dbReference type="InterPro" id="IPR022742">
    <property type="entry name" value="Hydrolase_4"/>
</dbReference>
<sequence>MWHEDVLGQGFQARELKLGTDAEGDVIATLVKAPAPTFNKGMRSWFRAKPVAANTDVLYVHGWSDYFFQDHLATFWHNEGAHFFALDLRKYGRSLREGQTPGYVDNLETYFEDIDAAIAAMGPRRGRRLVLMGHSTGGLTLSLWAAMHPKRFDVLILNSPWLEYQLSGTARTAIKPALDVTARFDPKRPMPNIDFGFYTRTVSSEFDGEWDVNLHWRPLRGFPVRSGWLKAVLAGHARVASGLSIEAPTLVMLSTRSILSPRWSPDMARADVAIDVNIVARRAINLGNNVTIRRIDDAMHDVFLSTNDARAKAFAALRSWLRGNL</sequence>
<reference evidence="2" key="1">
    <citation type="submission" date="2020-05" db="EMBL/GenBank/DDBJ databases">
        <authorList>
            <person name="Chiriac C."/>
            <person name="Salcher M."/>
            <person name="Ghai R."/>
            <person name="Kavagutti S V."/>
        </authorList>
    </citation>
    <scope>NUCLEOTIDE SEQUENCE</scope>
</reference>
<dbReference type="PANTHER" id="PTHR11614">
    <property type="entry name" value="PHOSPHOLIPASE-RELATED"/>
    <property type="match status" value="1"/>
</dbReference>
<protein>
    <submittedName>
        <fullName evidence="2">Unannotated protein</fullName>
    </submittedName>
</protein>
<dbReference type="SUPFAM" id="SSF53474">
    <property type="entry name" value="alpha/beta-Hydrolases"/>
    <property type="match status" value="1"/>
</dbReference>
<organism evidence="2">
    <name type="scientific">freshwater metagenome</name>
    <dbReference type="NCBI Taxonomy" id="449393"/>
    <lineage>
        <taxon>unclassified sequences</taxon>
        <taxon>metagenomes</taxon>
        <taxon>ecological metagenomes</taxon>
    </lineage>
</organism>
<dbReference type="EMBL" id="CAEZTD010000040">
    <property type="protein sequence ID" value="CAB4560020.1"/>
    <property type="molecule type" value="Genomic_DNA"/>
</dbReference>
<feature type="domain" description="Serine aminopeptidase S33" evidence="1">
    <location>
        <begin position="57"/>
        <end position="256"/>
    </location>
</feature>
<dbReference type="InterPro" id="IPR029058">
    <property type="entry name" value="AB_hydrolase_fold"/>
</dbReference>
<dbReference type="AlphaFoldDB" id="A0A6J6D7P8"/>
<name>A0A6J6D7P8_9ZZZZ</name>
<proteinExistence type="predicted"/>
<evidence type="ECO:0000313" key="2">
    <source>
        <dbReference type="EMBL" id="CAB4560020.1"/>
    </source>
</evidence>
<evidence type="ECO:0000259" key="1">
    <source>
        <dbReference type="Pfam" id="PF12146"/>
    </source>
</evidence>